<organism evidence="2 3">
    <name type="scientific">Gossypium barbadense</name>
    <name type="common">Sea Island cotton</name>
    <name type="synonym">Hibiscus barbadensis</name>
    <dbReference type="NCBI Taxonomy" id="3634"/>
    <lineage>
        <taxon>Eukaryota</taxon>
        <taxon>Viridiplantae</taxon>
        <taxon>Streptophyta</taxon>
        <taxon>Embryophyta</taxon>
        <taxon>Tracheophyta</taxon>
        <taxon>Spermatophyta</taxon>
        <taxon>Magnoliopsida</taxon>
        <taxon>eudicotyledons</taxon>
        <taxon>Gunneridae</taxon>
        <taxon>Pentapetalae</taxon>
        <taxon>rosids</taxon>
        <taxon>malvids</taxon>
        <taxon>Malvales</taxon>
        <taxon>Malvaceae</taxon>
        <taxon>Malvoideae</taxon>
        <taxon>Gossypium</taxon>
    </lineage>
</organism>
<protein>
    <submittedName>
        <fullName evidence="2">Uncharacterized protein</fullName>
    </submittedName>
</protein>
<evidence type="ECO:0000313" key="3">
    <source>
        <dbReference type="Proteomes" id="UP000327439"/>
    </source>
</evidence>
<feature type="transmembrane region" description="Helical" evidence="1">
    <location>
        <begin position="83"/>
        <end position="105"/>
    </location>
</feature>
<keyword evidence="1" id="KW-0472">Membrane</keyword>
<accession>A0A5J5R670</accession>
<evidence type="ECO:0000256" key="1">
    <source>
        <dbReference type="SAM" id="Phobius"/>
    </source>
</evidence>
<keyword evidence="3" id="KW-1185">Reference proteome</keyword>
<reference evidence="3" key="1">
    <citation type="journal article" date="2020" name="Nat. Genet.">
        <title>Genomic diversifications of five Gossypium allopolyploid species and their impact on cotton improvement.</title>
        <authorList>
            <person name="Chen Z.J."/>
            <person name="Sreedasyam A."/>
            <person name="Ando A."/>
            <person name="Song Q."/>
            <person name="De Santiago L.M."/>
            <person name="Hulse-Kemp A.M."/>
            <person name="Ding M."/>
            <person name="Ye W."/>
            <person name="Kirkbride R.C."/>
            <person name="Jenkins J."/>
            <person name="Plott C."/>
            <person name="Lovell J."/>
            <person name="Lin Y.M."/>
            <person name="Vaughn R."/>
            <person name="Liu B."/>
            <person name="Simpson S."/>
            <person name="Scheffler B.E."/>
            <person name="Wen L."/>
            <person name="Saski C.A."/>
            <person name="Grover C.E."/>
            <person name="Hu G."/>
            <person name="Conover J.L."/>
            <person name="Carlson J.W."/>
            <person name="Shu S."/>
            <person name="Boston L.B."/>
            <person name="Williams M."/>
            <person name="Peterson D.G."/>
            <person name="McGee K."/>
            <person name="Jones D.C."/>
            <person name="Wendel J.F."/>
            <person name="Stelly D.M."/>
            <person name="Grimwood J."/>
            <person name="Schmutz J."/>
        </authorList>
    </citation>
    <scope>NUCLEOTIDE SEQUENCE [LARGE SCALE GENOMIC DNA]</scope>
    <source>
        <strain evidence="3">cv. 3-79</strain>
    </source>
</reference>
<name>A0A5J5R670_GOSBA</name>
<keyword evidence="1" id="KW-0812">Transmembrane</keyword>
<feature type="non-terminal residue" evidence="2">
    <location>
        <position position="150"/>
    </location>
</feature>
<dbReference type="EMBL" id="CM018220">
    <property type="protein sequence ID" value="KAB2024311.1"/>
    <property type="molecule type" value="Genomic_DNA"/>
</dbReference>
<dbReference type="Proteomes" id="UP000327439">
    <property type="component" value="Chromosome D06"/>
</dbReference>
<dbReference type="AlphaFoldDB" id="A0A5J5R670"/>
<evidence type="ECO:0000313" key="2">
    <source>
        <dbReference type="EMBL" id="KAB2024311.1"/>
    </source>
</evidence>
<keyword evidence="1" id="KW-1133">Transmembrane helix</keyword>
<sequence>MKRNSLIQLHCCCSREQSRLHHSSIKHPINHGVNPTVVVSPQTILGSHRDLLHISDVSLATKLAILMVFAAFAPMIILKPKPIMLLVSQQMLIHGYLTLVHHIILQRRHTILRNTMAPKESKWVMVKKFLTHIGSTHLKASNNVLFLCSF</sequence>
<feature type="transmembrane region" description="Helical" evidence="1">
    <location>
        <begin position="59"/>
        <end position="77"/>
    </location>
</feature>
<gene>
    <name evidence="2" type="ORF">ES319_D06G079200v1</name>
</gene>
<proteinExistence type="predicted"/>